<keyword evidence="1" id="KW-0812">Transmembrane</keyword>
<feature type="transmembrane region" description="Helical" evidence="1">
    <location>
        <begin position="12"/>
        <end position="29"/>
    </location>
</feature>
<feature type="transmembrane region" description="Helical" evidence="1">
    <location>
        <begin position="111"/>
        <end position="139"/>
    </location>
</feature>
<organism evidence="2 3">
    <name type="scientific">Endozoicomonas gorgoniicola</name>
    <dbReference type="NCBI Taxonomy" id="1234144"/>
    <lineage>
        <taxon>Bacteria</taxon>
        <taxon>Pseudomonadati</taxon>
        <taxon>Pseudomonadota</taxon>
        <taxon>Gammaproteobacteria</taxon>
        <taxon>Oceanospirillales</taxon>
        <taxon>Endozoicomonadaceae</taxon>
        <taxon>Endozoicomonas</taxon>
    </lineage>
</organism>
<accession>A0ABT3MU49</accession>
<dbReference type="Pfam" id="PF14348">
    <property type="entry name" value="DtrJ-like"/>
    <property type="match status" value="1"/>
</dbReference>
<dbReference type="InterPro" id="IPR022266">
    <property type="entry name" value="DtrJ-like"/>
</dbReference>
<evidence type="ECO:0000313" key="2">
    <source>
        <dbReference type="EMBL" id="MCW7552901.1"/>
    </source>
</evidence>
<proteinExistence type="predicted"/>
<keyword evidence="1" id="KW-1133">Transmembrane helix</keyword>
<keyword evidence="3" id="KW-1185">Reference proteome</keyword>
<name>A0ABT3MU49_9GAMM</name>
<sequence length="206" mass="24280">MTNSQKQTSPIVVWCYGLGLILLWLAIPGQNMNQYLQKEQQQYARSLGEDNGTWIINTGQLFYSKIVFETGVQSFLLKHTTPDRKMGEGLATAIEFFQAVVRNFLTLLQQLFYRIALLIACFPYWGIVLLAAILDGWLIRKIRYHDFHYTSPLRNLWSRRLCRWIPGLFLYLVMIPWPFPVWLFPVMAWLTTLSLGWWTANWQKRV</sequence>
<gene>
    <name evidence="2" type="ORF">NX722_09645</name>
</gene>
<evidence type="ECO:0000313" key="3">
    <source>
        <dbReference type="Proteomes" id="UP001209854"/>
    </source>
</evidence>
<dbReference type="EMBL" id="JAPFCC010000001">
    <property type="protein sequence ID" value="MCW7552901.1"/>
    <property type="molecule type" value="Genomic_DNA"/>
</dbReference>
<dbReference type="Proteomes" id="UP001209854">
    <property type="component" value="Unassembled WGS sequence"/>
</dbReference>
<keyword evidence="1" id="KW-0472">Membrane</keyword>
<protein>
    <submittedName>
        <fullName evidence="2">DUF4400 domain-containing protein</fullName>
    </submittedName>
</protein>
<comment type="caution">
    <text evidence="2">The sequence shown here is derived from an EMBL/GenBank/DDBJ whole genome shotgun (WGS) entry which is preliminary data.</text>
</comment>
<evidence type="ECO:0000256" key="1">
    <source>
        <dbReference type="SAM" id="Phobius"/>
    </source>
</evidence>
<dbReference type="RefSeq" id="WP_262567805.1">
    <property type="nucleotide sequence ID" value="NZ_JAPFCC010000001.1"/>
</dbReference>
<reference evidence="2 3" key="1">
    <citation type="submission" date="2022-10" db="EMBL/GenBank/DDBJ databases">
        <title>High-quality genome sequences of two octocoral-associated bacteria, Endozoicomonas euniceicola EF212 and Endozoicomonas gorgoniicola PS125.</title>
        <authorList>
            <person name="Chiou Y.-J."/>
            <person name="Chen Y.-H."/>
        </authorList>
    </citation>
    <scope>NUCLEOTIDE SEQUENCE [LARGE SCALE GENOMIC DNA]</scope>
    <source>
        <strain evidence="2 3">PS125</strain>
    </source>
</reference>